<evidence type="ECO:0000256" key="10">
    <source>
        <dbReference type="SAM" id="Phobius"/>
    </source>
</evidence>
<feature type="compositionally biased region" description="Basic and acidic residues" evidence="9">
    <location>
        <begin position="1"/>
        <end position="19"/>
    </location>
</feature>
<feature type="transmembrane region" description="Helical" evidence="10">
    <location>
        <begin position="199"/>
        <end position="215"/>
    </location>
</feature>
<keyword evidence="7" id="KW-0406">Ion transport</keyword>
<dbReference type="InterPro" id="IPR002524">
    <property type="entry name" value="Cation_efflux"/>
</dbReference>
<dbReference type="Gene3D" id="1.20.1510.10">
    <property type="entry name" value="Cation efflux protein transmembrane domain"/>
    <property type="match status" value="1"/>
</dbReference>
<keyword evidence="6 10" id="KW-1133">Transmembrane helix</keyword>
<evidence type="ECO:0000259" key="12">
    <source>
        <dbReference type="Pfam" id="PF16916"/>
    </source>
</evidence>
<evidence type="ECO:0000256" key="4">
    <source>
        <dbReference type="ARBA" id="ARBA00022692"/>
    </source>
</evidence>
<evidence type="ECO:0000256" key="1">
    <source>
        <dbReference type="ARBA" id="ARBA00004141"/>
    </source>
</evidence>
<comment type="caution">
    <text evidence="13">The sequence shown here is derived from an EMBL/GenBank/DDBJ whole genome shotgun (WGS) entry which is preliminary data.</text>
</comment>
<evidence type="ECO:0000256" key="8">
    <source>
        <dbReference type="ARBA" id="ARBA00023136"/>
    </source>
</evidence>
<evidence type="ECO:0000256" key="7">
    <source>
        <dbReference type="ARBA" id="ARBA00023065"/>
    </source>
</evidence>
<evidence type="ECO:0000313" key="13">
    <source>
        <dbReference type="EMBL" id="TFZ08326.1"/>
    </source>
</evidence>
<dbReference type="PANTHER" id="PTHR11562:SF17">
    <property type="entry name" value="RE54080P-RELATED"/>
    <property type="match status" value="1"/>
</dbReference>
<dbReference type="AlphaFoldDB" id="A0A4Z0C9I1"/>
<comment type="similarity">
    <text evidence="2">Belongs to the cation diffusion facilitator (CDF) transporter (TC 2.A.4) family. SLC30A subfamily.</text>
</comment>
<keyword evidence="14" id="KW-1185">Reference proteome</keyword>
<keyword evidence="5" id="KW-0862">Zinc</keyword>
<feature type="region of interest" description="Disordered" evidence="9">
    <location>
        <begin position="1"/>
        <end position="31"/>
    </location>
</feature>
<dbReference type="Pfam" id="PF01545">
    <property type="entry name" value="Cation_efflux"/>
    <property type="match status" value="1"/>
</dbReference>
<dbReference type="Pfam" id="PF16916">
    <property type="entry name" value="ZT_dimer"/>
    <property type="match status" value="1"/>
</dbReference>
<name>A0A4Z0C9I1_9BURK</name>
<feature type="transmembrane region" description="Helical" evidence="10">
    <location>
        <begin position="106"/>
        <end position="128"/>
    </location>
</feature>
<feature type="domain" description="Cation efflux protein cytoplasmic" evidence="12">
    <location>
        <begin position="234"/>
        <end position="309"/>
    </location>
</feature>
<dbReference type="InterPro" id="IPR027470">
    <property type="entry name" value="Cation_efflux_CTD"/>
</dbReference>
<reference evidence="13 14" key="1">
    <citation type="submission" date="2019-03" db="EMBL/GenBank/DDBJ databases">
        <title>Ramlibacter sp. 18x22-1, whole genome shotgun sequence.</title>
        <authorList>
            <person name="Zhang X."/>
            <person name="Feng G."/>
            <person name="Zhu H."/>
        </authorList>
    </citation>
    <scope>NUCLEOTIDE SEQUENCE [LARGE SCALE GENOMIC DNA]</scope>
    <source>
        <strain evidence="13 14">18x22-1</strain>
    </source>
</reference>
<feature type="transmembrane region" description="Helical" evidence="10">
    <location>
        <begin position="69"/>
        <end position="86"/>
    </location>
</feature>
<organism evidence="13 14">
    <name type="scientific">Ramlibacter humi</name>
    <dbReference type="NCBI Taxonomy" id="2530451"/>
    <lineage>
        <taxon>Bacteria</taxon>
        <taxon>Pseudomonadati</taxon>
        <taxon>Pseudomonadota</taxon>
        <taxon>Betaproteobacteria</taxon>
        <taxon>Burkholderiales</taxon>
        <taxon>Comamonadaceae</taxon>
        <taxon>Ramlibacter</taxon>
    </lineage>
</organism>
<keyword evidence="8 10" id="KW-0472">Membrane</keyword>
<feature type="domain" description="Cation efflux protein transmembrane" evidence="11">
    <location>
        <begin position="39"/>
        <end position="230"/>
    </location>
</feature>
<keyword evidence="3" id="KW-0813">Transport</keyword>
<gene>
    <name evidence="13" type="ORF">EZ216_03980</name>
</gene>
<feature type="transmembrane region" description="Helical" evidence="10">
    <location>
        <begin position="140"/>
        <end position="161"/>
    </location>
</feature>
<dbReference type="InterPro" id="IPR058533">
    <property type="entry name" value="Cation_efflux_TM"/>
</dbReference>
<dbReference type="SUPFAM" id="SSF161111">
    <property type="entry name" value="Cation efflux protein transmembrane domain-like"/>
    <property type="match status" value="1"/>
</dbReference>
<keyword evidence="5" id="KW-0864">Zinc transport</keyword>
<dbReference type="SUPFAM" id="SSF160240">
    <property type="entry name" value="Cation efflux protein cytoplasmic domain-like"/>
    <property type="match status" value="1"/>
</dbReference>
<keyword evidence="4 10" id="KW-0812">Transmembrane</keyword>
<dbReference type="Proteomes" id="UP000297839">
    <property type="component" value="Unassembled WGS sequence"/>
</dbReference>
<dbReference type="InterPro" id="IPR036837">
    <property type="entry name" value="Cation_efflux_CTD_sf"/>
</dbReference>
<dbReference type="GO" id="GO:0005886">
    <property type="term" value="C:plasma membrane"/>
    <property type="evidence" value="ECO:0007669"/>
    <property type="project" value="TreeGrafter"/>
</dbReference>
<comment type="subcellular location">
    <subcellularLocation>
        <location evidence="1">Membrane</location>
        <topology evidence="1">Multi-pass membrane protein</topology>
    </subcellularLocation>
</comment>
<sequence>MAHEHRHAPDSGHRHDGGHGHGGSHAGHDHTAGANEKSLKIALGLTFAFLLVELAGGIVTQSLALISDAAHMLTDVAALAIALVAIRVGRRAVDARRTFGYARFEILAAAFNALLLFGAAVFIVYEAYRRLKQPPDLEPAGMLAIAIIGLLVNVAAMKVLASGRDESLNVKGAYLEVWSDMLGSLGVILGAVIIKVTGYDWVDSVVAVLIGLWVLPRTWSLLRSSVNILLEGVPEDVDLEAVRDTLLAVPGVRSIHDLHIWALTSGKVSLTVHVVNDETVGAEKSILPEIRRQLAGRFGITHVTVQCEHEPCHQSDEDTAEHFRTAEQVFRTDAGWRPKIRPATDAPPEAPRRRR</sequence>
<evidence type="ECO:0000256" key="6">
    <source>
        <dbReference type="ARBA" id="ARBA00022989"/>
    </source>
</evidence>
<feature type="region of interest" description="Disordered" evidence="9">
    <location>
        <begin position="334"/>
        <end position="355"/>
    </location>
</feature>
<evidence type="ECO:0000256" key="5">
    <source>
        <dbReference type="ARBA" id="ARBA00022906"/>
    </source>
</evidence>
<evidence type="ECO:0000313" key="14">
    <source>
        <dbReference type="Proteomes" id="UP000297839"/>
    </source>
</evidence>
<dbReference type="InterPro" id="IPR050681">
    <property type="entry name" value="CDF/SLC30A"/>
</dbReference>
<feature type="transmembrane region" description="Helical" evidence="10">
    <location>
        <begin position="41"/>
        <end position="63"/>
    </location>
</feature>
<evidence type="ECO:0000259" key="11">
    <source>
        <dbReference type="Pfam" id="PF01545"/>
    </source>
</evidence>
<evidence type="ECO:0000256" key="3">
    <source>
        <dbReference type="ARBA" id="ARBA00022448"/>
    </source>
</evidence>
<evidence type="ECO:0000256" key="2">
    <source>
        <dbReference type="ARBA" id="ARBA00008873"/>
    </source>
</evidence>
<protein>
    <submittedName>
        <fullName evidence="13">Cation transporter</fullName>
    </submittedName>
</protein>
<dbReference type="NCBIfam" id="TIGR01297">
    <property type="entry name" value="CDF"/>
    <property type="match status" value="1"/>
</dbReference>
<dbReference type="PANTHER" id="PTHR11562">
    <property type="entry name" value="CATION EFFLUX PROTEIN/ ZINC TRANSPORTER"/>
    <property type="match status" value="1"/>
</dbReference>
<dbReference type="Gene3D" id="3.30.70.1350">
    <property type="entry name" value="Cation efflux protein, cytoplasmic domain"/>
    <property type="match status" value="1"/>
</dbReference>
<dbReference type="InterPro" id="IPR027469">
    <property type="entry name" value="Cation_efflux_TMD_sf"/>
</dbReference>
<dbReference type="EMBL" id="SMLK01000001">
    <property type="protein sequence ID" value="TFZ08326.1"/>
    <property type="molecule type" value="Genomic_DNA"/>
</dbReference>
<dbReference type="GO" id="GO:0005385">
    <property type="term" value="F:zinc ion transmembrane transporter activity"/>
    <property type="evidence" value="ECO:0007669"/>
    <property type="project" value="TreeGrafter"/>
</dbReference>
<proteinExistence type="inferred from homology"/>
<dbReference type="OrthoDB" id="9809646at2"/>
<evidence type="ECO:0000256" key="9">
    <source>
        <dbReference type="SAM" id="MobiDB-lite"/>
    </source>
</evidence>
<feature type="transmembrane region" description="Helical" evidence="10">
    <location>
        <begin position="173"/>
        <end position="193"/>
    </location>
</feature>
<accession>A0A4Z0C9I1</accession>